<dbReference type="KEGG" id="dra:DR_0714"/>
<keyword evidence="3" id="KW-1185">Reference proteome</keyword>
<dbReference type="STRING" id="243230.DR_0714"/>
<dbReference type="PATRIC" id="fig|243230.17.peg.892"/>
<dbReference type="EMBL" id="AE000513">
    <property type="protein sequence ID" value="AAF10302.1"/>
    <property type="molecule type" value="Genomic_DNA"/>
</dbReference>
<protein>
    <submittedName>
        <fullName evidence="2">Uncharacterized protein</fullName>
    </submittedName>
</protein>
<dbReference type="EnsemblBacteria" id="AAF10302">
    <property type="protein sequence ID" value="AAF10302"/>
    <property type="gene ID" value="DR_0714"/>
</dbReference>
<evidence type="ECO:0000313" key="2">
    <source>
        <dbReference type="EMBL" id="AAF10302.1"/>
    </source>
</evidence>
<keyword evidence="1" id="KW-1133">Transmembrane helix</keyword>
<name>Q9RWF5_DEIRA</name>
<sequence length="266" mass="28225">MASRPPAPPTDSRNAALSSIGAPALRELLRPQTAEDPRDPWAKAEWTRAESSAARWQRRKEQGQQVARRGVGLAVLLALAGLGALVLLPLLVVLGIGVANGSAPAGWLLGAALLLGLLGLLWTGWRAAGLLRAPLSVPAVTTSPEEGALLTLLREHERALPPATRPALHATVIATRDALRATAGETTLSRAAFDAQQAAREDLPDLLAAYQALPSGARQDEELLGQLARIETRMAAVTRERAQAGQRALRAHGQYLDDKYEADSEP</sequence>
<accession>Q9RWF5</accession>
<feature type="transmembrane region" description="Helical" evidence="1">
    <location>
        <begin position="70"/>
        <end position="99"/>
    </location>
</feature>
<dbReference type="OrthoDB" id="74177at2"/>
<dbReference type="PaxDb" id="243230-DR_0714"/>
<dbReference type="GeneID" id="69516961"/>
<evidence type="ECO:0000313" key="3">
    <source>
        <dbReference type="Proteomes" id="UP000002524"/>
    </source>
</evidence>
<proteinExistence type="predicted"/>
<keyword evidence="1" id="KW-0812">Transmembrane</keyword>
<organism evidence="2 3">
    <name type="scientific">Deinococcus radiodurans (strain ATCC 13939 / DSM 20539 / JCM 16871 / CCUG 27074 / LMG 4051 / NBRC 15346 / NCIMB 9279 / VKM B-1422 / R1)</name>
    <dbReference type="NCBI Taxonomy" id="243230"/>
    <lineage>
        <taxon>Bacteria</taxon>
        <taxon>Thermotogati</taxon>
        <taxon>Deinococcota</taxon>
        <taxon>Deinococci</taxon>
        <taxon>Deinococcales</taxon>
        <taxon>Deinococcaceae</taxon>
        <taxon>Deinococcus</taxon>
    </lineage>
</organism>
<gene>
    <name evidence="2" type="ordered locus">DR_0714</name>
</gene>
<reference evidence="2 3" key="1">
    <citation type="journal article" date="1999" name="Science">
        <title>Genome sequence of the radioresistant bacterium Deinococcus radiodurans R1.</title>
        <authorList>
            <person name="White O."/>
            <person name="Eisen J.A."/>
            <person name="Heidelberg J.F."/>
            <person name="Hickey E.K."/>
            <person name="Peterson J.D."/>
            <person name="Dodson R.J."/>
            <person name="Haft D.H."/>
            <person name="Gwinn M.L."/>
            <person name="Nelson W.C."/>
            <person name="Richardson D.L."/>
            <person name="Moffat K.S."/>
            <person name="Qin H."/>
            <person name="Jiang L."/>
            <person name="Pamphile W."/>
            <person name="Crosby M."/>
            <person name="Shen M."/>
            <person name="Vamathevan J.J."/>
            <person name="Lam P."/>
            <person name="McDonald L."/>
            <person name="Utterback T."/>
            <person name="Zalewski C."/>
            <person name="Makarova K.S."/>
            <person name="Aravind L."/>
            <person name="Daly M.J."/>
            <person name="Minton K.W."/>
            <person name="Fleischmann R.D."/>
            <person name="Ketchum K.A."/>
            <person name="Nelson K.E."/>
            <person name="Salzberg S."/>
            <person name="Smith H.O."/>
            <person name="Venter J.C."/>
            <person name="Fraser C.M."/>
        </authorList>
    </citation>
    <scope>NUCLEOTIDE SEQUENCE [LARGE SCALE GENOMIC DNA]</scope>
    <source>
        <strain evidence="3">ATCC 13939 / DSM 20539 / JCM 16871 / LMG 4051 / NBRC 15346 / NCIMB 9279 / R1 / VKM B-1422</strain>
    </source>
</reference>
<dbReference type="AlphaFoldDB" id="Q9RWF5"/>
<dbReference type="HOGENOM" id="CLU_092739_0_0_0"/>
<dbReference type="RefSeq" id="WP_010887359.1">
    <property type="nucleotide sequence ID" value="NC_001263.1"/>
</dbReference>
<dbReference type="Proteomes" id="UP000002524">
    <property type="component" value="Chromosome 1"/>
</dbReference>
<feature type="transmembrane region" description="Helical" evidence="1">
    <location>
        <begin position="105"/>
        <end position="125"/>
    </location>
</feature>
<evidence type="ECO:0000256" key="1">
    <source>
        <dbReference type="SAM" id="Phobius"/>
    </source>
</evidence>
<dbReference type="PIR" id="D75483">
    <property type="entry name" value="D75483"/>
</dbReference>
<dbReference type="InParanoid" id="Q9RWF5"/>
<keyword evidence="1" id="KW-0472">Membrane</keyword>